<proteinExistence type="predicted"/>
<protein>
    <submittedName>
        <fullName evidence="1">Uncharacterized protein</fullName>
    </submittedName>
</protein>
<organism evidence="1 2">
    <name type="scientific">Actinoplanes auranticolor</name>
    <dbReference type="NCBI Taxonomy" id="47988"/>
    <lineage>
        <taxon>Bacteria</taxon>
        <taxon>Bacillati</taxon>
        <taxon>Actinomycetota</taxon>
        <taxon>Actinomycetes</taxon>
        <taxon>Micromonosporales</taxon>
        <taxon>Micromonosporaceae</taxon>
        <taxon>Actinoplanes</taxon>
    </lineage>
</organism>
<evidence type="ECO:0000313" key="1">
    <source>
        <dbReference type="EMBL" id="GIM80504.1"/>
    </source>
</evidence>
<name>A0A919SYR8_9ACTN</name>
<evidence type="ECO:0000313" key="2">
    <source>
        <dbReference type="Proteomes" id="UP000681340"/>
    </source>
</evidence>
<reference evidence="1" key="1">
    <citation type="submission" date="2021-03" db="EMBL/GenBank/DDBJ databases">
        <title>Whole genome shotgun sequence of Actinoplanes auranticolor NBRC 12245.</title>
        <authorList>
            <person name="Komaki H."/>
            <person name="Tamura T."/>
        </authorList>
    </citation>
    <scope>NUCLEOTIDE SEQUENCE</scope>
    <source>
        <strain evidence="1">NBRC 12245</strain>
    </source>
</reference>
<dbReference type="EMBL" id="BOQL01000099">
    <property type="protein sequence ID" value="GIM80504.1"/>
    <property type="molecule type" value="Genomic_DNA"/>
</dbReference>
<dbReference type="Proteomes" id="UP000681340">
    <property type="component" value="Unassembled WGS sequence"/>
</dbReference>
<dbReference type="AlphaFoldDB" id="A0A919SYR8"/>
<sequence length="121" mass="13682">MTREYVGSVPDAEWRRILTDFLARADEFRVHMPDGYGELCYGRAAFQALPGVKVRPWSGMRDAIEIVGPLTPAATDLFLRLEVSLESFDTDEKLWDYELVENGTVVLSIGDFHDLMIEVGD</sequence>
<keyword evidence="2" id="KW-1185">Reference proteome</keyword>
<comment type="caution">
    <text evidence="1">The sequence shown here is derived from an EMBL/GenBank/DDBJ whole genome shotgun (WGS) entry which is preliminary data.</text>
</comment>
<dbReference type="RefSeq" id="WP_212994855.1">
    <property type="nucleotide sequence ID" value="NZ_BAABEA010000014.1"/>
</dbReference>
<gene>
    <name evidence="1" type="ORF">Aau02nite_90880</name>
</gene>
<accession>A0A919SYR8</accession>